<sequence>MIQKLDPFVADKIAAGEVIEKPLSVVKELVENSIDGGANRITVEIRQGGKSYIRVTDNGTGIPAEEGELAFERHATGKIRTMTDLDSIETLGFRGEALASICAVSRMTMFTRTRDEAAGLKLELHGGRVVTKEPFAMSPGTSMIVEDLFYNTPARRKFMKSDAAEAKPIITLIQEMAIYYASISFTLINNGSEIMNTDGRGNRFSAVNLIYKSKEYKNLIEINGKYVNGYISGPGVTKSTRRSQIFFVNGRIIHSDFIEKALMEGYGDRVFSGYPIAVLFLTIPPEDLDVNIHPSKREVKFYDQKDLRSDIITAVRSTLDSINSIPEVMESKKTSASQELHENPLSNLFSTLKTWEEQENKPEPISTSQISLNLKEGSETNVDNDLGPEGEEKAGEDVKNNDLSAHNLRQFLEKMPSPEERKRNRNEGPATTVQSQSGDIITGISEDGEFDIEPPSIRPFDFNELQIKGYLFDSYIVTQTGDAVYLLDQHGAHERINYERLVKAYRQTRNLPQSILVPFSIETSADLYNADRTWMDDLQKMGFDIEDFGSDTFIVRGIPPYMTLSEARTFAESYLEELGQLKKGNRIVIDKLIMKSCKMSVKANDRLSPQEMEKLLEQLAGCINPFSCPHGRPTFISFTRSDIERWFRRK</sequence>
<dbReference type="AlphaFoldDB" id="A0A6A8MCF2"/>
<evidence type="ECO:0000256" key="5">
    <source>
        <dbReference type="SAM" id="MobiDB-lite"/>
    </source>
</evidence>
<keyword evidence="2 4" id="KW-0227">DNA damage</keyword>
<evidence type="ECO:0000259" key="6">
    <source>
        <dbReference type="SMART" id="SM00853"/>
    </source>
</evidence>
<dbReference type="InterPro" id="IPR014721">
    <property type="entry name" value="Ribsml_uS5_D2-typ_fold_subgr"/>
</dbReference>
<dbReference type="Pfam" id="PF13589">
    <property type="entry name" value="HATPase_c_3"/>
    <property type="match status" value="1"/>
</dbReference>
<dbReference type="InterPro" id="IPR038973">
    <property type="entry name" value="MutL/Mlh/Pms-like"/>
</dbReference>
<feature type="compositionally biased region" description="Basic and acidic residues" evidence="5">
    <location>
        <begin position="390"/>
        <end position="400"/>
    </location>
</feature>
<feature type="compositionally biased region" description="Basic and acidic residues" evidence="5">
    <location>
        <begin position="416"/>
        <end position="426"/>
    </location>
</feature>
<dbReference type="SUPFAM" id="SSF55874">
    <property type="entry name" value="ATPase domain of HSP90 chaperone/DNA topoisomerase II/histidine kinase"/>
    <property type="match status" value="1"/>
</dbReference>
<dbReference type="HAMAP" id="MF_00149">
    <property type="entry name" value="DNA_mis_repair"/>
    <property type="match status" value="1"/>
</dbReference>
<dbReference type="FunFam" id="3.30.565.10:FF:000003">
    <property type="entry name" value="DNA mismatch repair endonuclease MutL"/>
    <property type="match status" value="1"/>
</dbReference>
<dbReference type="InterPro" id="IPR037198">
    <property type="entry name" value="MutL_C_sf"/>
</dbReference>
<evidence type="ECO:0000313" key="8">
    <source>
        <dbReference type="EMBL" id="MST69076.1"/>
    </source>
</evidence>
<dbReference type="GO" id="GO:0140664">
    <property type="term" value="F:ATP-dependent DNA damage sensor activity"/>
    <property type="evidence" value="ECO:0007669"/>
    <property type="project" value="InterPro"/>
</dbReference>
<accession>A0A6A8MCF2</accession>
<protein>
    <recommendedName>
        <fullName evidence="4">DNA mismatch repair protein MutL</fullName>
    </recommendedName>
</protein>
<keyword evidence="3 4" id="KW-0234">DNA repair</keyword>
<dbReference type="GO" id="GO:0016887">
    <property type="term" value="F:ATP hydrolysis activity"/>
    <property type="evidence" value="ECO:0007669"/>
    <property type="project" value="InterPro"/>
</dbReference>
<dbReference type="InterPro" id="IPR014762">
    <property type="entry name" value="DNA_mismatch_repair_CS"/>
</dbReference>
<dbReference type="InterPro" id="IPR042120">
    <property type="entry name" value="MutL_C_dimsub"/>
</dbReference>
<gene>
    <name evidence="4 8" type="primary">mutL</name>
    <name evidence="8" type="ORF">FYJ66_05650</name>
</gene>
<dbReference type="SUPFAM" id="SSF54211">
    <property type="entry name" value="Ribosomal protein S5 domain 2-like"/>
    <property type="match status" value="1"/>
</dbReference>
<keyword evidence="8" id="KW-0255">Endonuclease</keyword>
<organism evidence="8">
    <name type="scientific">Baileyella intestinalis</name>
    <dbReference type="NCBI Taxonomy" id="2606709"/>
    <lineage>
        <taxon>Bacteria</taxon>
        <taxon>Bacillati</taxon>
        <taxon>Bacillota</taxon>
        <taxon>Clostridia</taxon>
        <taxon>Peptostreptococcales</taxon>
        <taxon>Anaerovoracaceae</taxon>
        <taxon>Baileyella</taxon>
    </lineage>
</organism>
<dbReference type="InterPro" id="IPR002099">
    <property type="entry name" value="MutL/Mlh/PMS"/>
</dbReference>
<dbReference type="InterPro" id="IPR036890">
    <property type="entry name" value="HATPase_C_sf"/>
</dbReference>
<comment type="function">
    <text evidence="4">This protein is involved in the repair of mismatches in DNA. It is required for dam-dependent methyl-directed DNA mismatch repair. May act as a 'molecular matchmaker', a protein that promotes the formation of a stable complex between two or more DNA-binding proteins in an ATP-dependent manner without itself being part of a final effector complex.</text>
</comment>
<feature type="domain" description="DNA mismatch repair protein S5" evidence="7">
    <location>
        <begin position="207"/>
        <end position="320"/>
    </location>
</feature>
<evidence type="ECO:0000256" key="3">
    <source>
        <dbReference type="ARBA" id="ARBA00023204"/>
    </source>
</evidence>
<dbReference type="SMART" id="SM00853">
    <property type="entry name" value="MutL_C"/>
    <property type="match status" value="1"/>
</dbReference>
<dbReference type="PANTHER" id="PTHR10073">
    <property type="entry name" value="DNA MISMATCH REPAIR PROTEIN MLH, PMS, MUTL"/>
    <property type="match status" value="1"/>
</dbReference>
<dbReference type="Gene3D" id="3.30.230.10">
    <property type="match status" value="1"/>
</dbReference>
<dbReference type="GO" id="GO:0004519">
    <property type="term" value="F:endonuclease activity"/>
    <property type="evidence" value="ECO:0007669"/>
    <property type="project" value="UniProtKB-KW"/>
</dbReference>
<keyword evidence="8" id="KW-0378">Hydrolase</keyword>
<dbReference type="GO" id="GO:0005524">
    <property type="term" value="F:ATP binding"/>
    <property type="evidence" value="ECO:0007669"/>
    <property type="project" value="InterPro"/>
</dbReference>
<dbReference type="RefSeq" id="WP_154572544.1">
    <property type="nucleotide sequence ID" value="NZ_VUNB01000004.1"/>
</dbReference>
<dbReference type="InterPro" id="IPR020568">
    <property type="entry name" value="Ribosomal_Su5_D2-typ_SF"/>
</dbReference>
<name>A0A6A8MCF2_9FIRM</name>
<dbReference type="NCBIfam" id="TIGR00585">
    <property type="entry name" value="mutl"/>
    <property type="match status" value="1"/>
</dbReference>
<dbReference type="CDD" id="cd00782">
    <property type="entry name" value="MutL_Trans"/>
    <property type="match status" value="1"/>
</dbReference>
<dbReference type="InterPro" id="IPR020667">
    <property type="entry name" value="DNA_mismatch_repair_MutL"/>
</dbReference>
<dbReference type="PROSITE" id="PS00058">
    <property type="entry name" value="DNA_MISMATCH_REPAIR_1"/>
    <property type="match status" value="1"/>
</dbReference>
<dbReference type="GO" id="GO:0032300">
    <property type="term" value="C:mismatch repair complex"/>
    <property type="evidence" value="ECO:0007669"/>
    <property type="project" value="InterPro"/>
</dbReference>
<comment type="similarity">
    <text evidence="1 4">Belongs to the DNA mismatch repair MutL/HexB family.</text>
</comment>
<dbReference type="SMART" id="SM01340">
    <property type="entry name" value="DNA_mis_repair"/>
    <property type="match status" value="1"/>
</dbReference>
<evidence type="ECO:0000256" key="4">
    <source>
        <dbReference type="HAMAP-Rule" id="MF_00149"/>
    </source>
</evidence>
<proteinExistence type="inferred from homology"/>
<dbReference type="Pfam" id="PF01119">
    <property type="entry name" value="DNA_mis_repair"/>
    <property type="match status" value="1"/>
</dbReference>
<comment type="caution">
    <text evidence="8">The sequence shown here is derived from an EMBL/GenBank/DDBJ whole genome shotgun (WGS) entry which is preliminary data.</text>
</comment>
<dbReference type="InterPro" id="IPR042121">
    <property type="entry name" value="MutL_C_regsub"/>
</dbReference>
<feature type="region of interest" description="Disordered" evidence="5">
    <location>
        <begin position="356"/>
        <end position="436"/>
    </location>
</feature>
<reference evidence="8" key="1">
    <citation type="submission" date="2019-09" db="EMBL/GenBank/DDBJ databases">
        <title>In-depth cultivation of the pig gut microbiome towards novel bacterial diversity and tailored functional studies.</title>
        <authorList>
            <person name="Wylensek D."/>
            <person name="Hitch T.C.A."/>
            <person name="Clavel T."/>
        </authorList>
    </citation>
    <scope>NUCLEOTIDE SEQUENCE</scope>
    <source>
        <strain evidence="8">RF-744-FAT-WT-3</strain>
    </source>
</reference>
<dbReference type="Gene3D" id="3.30.565.10">
    <property type="entry name" value="Histidine kinase-like ATPase, C-terminal domain"/>
    <property type="match status" value="1"/>
</dbReference>
<dbReference type="EMBL" id="VUNB01000004">
    <property type="protein sequence ID" value="MST69076.1"/>
    <property type="molecule type" value="Genomic_DNA"/>
</dbReference>
<dbReference type="InterPro" id="IPR014790">
    <property type="entry name" value="MutL_C"/>
</dbReference>
<dbReference type="GO" id="GO:0030983">
    <property type="term" value="F:mismatched DNA binding"/>
    <property type="evidence" value="ECO:0007669"/>
    <property type="project" value="InterPro"/>
</dbReference>
<dbReference type="GO" id="GO:0006298">
    <property type="term" value="P:mismatch repair"/>
    <property type="evidence" value="ECO:0007669"/>
    <property type="project" value="UniProtKB-UniRule"/>
</dbReference>
<dbReference type="CDD" id="cd16926">
    <property type="entry name" value="HATPase_MutL-MLH-PMS-like"/>
    <property type="match status" value="1"/>
</dbReference>
<evidence type="ECO:0000256" key="2">
    <source>
        <dbReference type="ARBA" id="ARBA00022763"/>
    </source>
</evidence>
<evidence type="ECO:0000259" key="7">
    <source>
        <dbReference type="SMART" id="SM01340"/>
    </source>
</evidence>
<dbReference type="Gene3D" id="3.30.1370.100">
    <property type="entry name" value="MutL, C-terminal domain, regulatory subdomain"/>
    <property type="match status" value="1"/>
</dbReference>
<feature type="domain" description="MutL C-terminal dimerisation" evidence="6">
    <location>
        <begin position="467"/>
        <end position="607"/>
    </location>
</feature>
<dbReference type="InterPro" id="IPR013507">
    <property type="entry name" value="DNA_mismatch_S5_2-like"/>
</dbReference>
<dbReference type="PANTHER" id="PTHR10073:SF12">
    <property type="entry name" value="DNA MISMATCH REPAIR PROTEIN MLH1"/>
    <property type="match status" value="1"/>
</dbReference>
<dbReference type="Gene3D" id="3.30.1540.20">
    <property type="entry name" value="MutL, C-terminal domain, dimerisation subdomain"/>
    <property type="match status" value="1"/>
</dbReference>
<dbReference type="SUPFAM" id="SSF118116">
    <property type="entry name" value="DNA mismatch repair protein MutL"/>
    <property type="match status" value="1"/>
</dbReference>
<keyword evidence="8" id="KW-0540">Nuclease</keyword>
<evidence type="ECO:0000256" key="1">
    <source>
        <dbReference type="ARBA" id="ARBA00006082"/>
    </source>
</evidence>
<dbReference type="Pfam" id="PF08676">
    <property type="entry name" value="MutL_C"/>
    <property type="match status" value="1"/>
</dbReference>